<dbReference type="Proteomes" id="UP000663829">
    <property type="component" value="Unassembled WGS sequence"/>
</dbReference>
<dbReference type="EMBL" id="CAJNOQ010013912">
    <property type="protein sequence ID" value="CAF1331235.1"/>
    <property type="molecule type" value="Genomic_DNA"/>
</dbReference>
<sequence length="242" mass="28358">MDQRSSRSRIDRSKETVRQNCLQDLPRKKRQSVHAIMPHTSGSTSYGLIASTDDEDPEFVKELEEYQERQEEVAHKILQTIKTLDHTRPDLFNPWIQSVERAFSKMKYLEHVWTSHAAQFLDMELQKWYKDNISLFVNNWEVFKHQLQNHFFPSIVLSVDINSLAETDDHQQKTSDNLKSQIATNEVFKQDSNRDLVRTIDSLPKYSGGIEAESWLNSIISTFSKLQLRSDEKLDYIPITLQ</sequence>
<feature type="non-terminal residue" evidence="2">
    <location>
        <position position="242"/>
    </location>
</feature>
<keyword evidence="4" id="KW-1185">Reference proteome</keyword>
<name>A0A815FXI0_9BILA</name>
<evidence type="ECO:0000313" key="3">
    <source>
        <dbReference type="EMBL" id="CAF4184856.1"/>
    </source>
</evidence>
<reference evidence="2" key="1">
    <citation type="submission" date="2021-02" db="EMBL/GenBank/DDBJ databases">
        <authorList>
            <person name="Nowell W R."/>
        </authorList>
    </citation>
    <scope>NUCLEOTIDE SEQUENCE</scope>
</reference>
<dbReference type="Proteomes" id="UP000681722">
    <property type="component" value="Unassembled WGS sequence"/>
</dbReference>
<gene>
    <name evidence="2" type="ORF">GPM918_LOCUS29961</name>
    <name evidence="3" type="ORF">SRO942_LOCUS30556</name>
</gene>
<accession>A0A815FXI0</accession>
<dbReference type="AlphaFoldDB" id="A0A815FXI0"/>
<evidence type="ECO:0000313" key="4">
    <source>
        <dbReference type="Proteomes" id="UP000663829"/>
    </source>
</evidence>
<feature type="region of interest" description="Disordered" evidence="1">
    <location>
        <begin position="1"/>
        <end position="48"/>
    </location>
</feature>
<evidence type="ECO:0000313" key="2">
    <source>
        <dbReference type="EMBL" id="CAF1331235.1"/>
    </source>
</evidence>
<protein>
    <submittedName>
        <fullName evidence="2">Uncharacterized protein</fullName>
    </submittedName>
</protein>
<dbReference type="EMBL" id="CAJOBC010053252">
    <property type="protein sequence ID" value="CAF4184856.1"/>
    <property type="molecule type" value="Genomic_DNA"/>
</dbReference>
<organism evidence="2 4">
    <name type="scientific">Didymodactylos carnosus</name>
    <dbReference type="NCBI Taxonomy" id="1234261"/>
    <lineage>
        <taxon>Eukaryota</taxon>
        <taxon>Metazoa</taxon>
        <taxon>Spiralia</taxon>
        <taxon>Gnathifera</taxon>
        <taxon>Rotifera</taxon>
        <taxon>Eurotatoria</taxon>
        <taxon>Bdelloidea</taxon>
        <taxon>Philodinida</taxon>
        <taxon>Philodinidae</taxon>
        <taxon>Didymodactylos</taxon>
    </lineage>
</organism>
<comment type="caution">
    <text evidence="2">The sequence shown here is derived from an EMBL/GenBank/DDBJ whole genome shotgun (WGS) entry which is preliminary data.</text>
</comment>
<proteinExistence type="predicted"/>
<evidence type="ECO:0000256" key="1">
    <source>
        <dbReference type="SAM" id="MobiDB-lite"/>
    </source>
</evidence>
<feature type="compositionally biased region" description="Basic and acidic residues" evidence="1">
    <location>
        <begin position="1"/>
        <end position="17"/>
    </location>
</feature>